<gene>
    <name evidence="1" type="ORF">P5G61_09605</name>
</gene>
<keyword evidence="2" id="KW-1185">Reference proteome</keyword>
<proteinExistence type="predicted"/>
<dbReference type="RefSeq" id="WP_301246244.1">
    <property type="nucleotide sequence ID" value="NZ_JAROCD010000004.1"/>
</dbReference>
<protein>
    <recommendedName>
        <fullName evidence="3">Lipoprotein</fullName>
    </recommendedName>
</protein>
<accession>A0ABT8J8Q1</accession>
<dbReference type="Proteomes" id="UP001174205">
    <property type="component" value="Unassembled WGS sequence"/>
</dbReference>
<evidence type="ECO:0000313" key="1">
    <source>
        <dbReference type="EMBL" id="MDN4601478.1"/>
    </source>
</evidence>
<evidence type="ECO:0000313" key="2">
    <source>
        <dbReference type="Proteomes" id="UP001174205"/>
    </source>
</evidence>
<reference evidence="1" key="1">
    <citation type="submission" date="2023-03" db="EMBL/GenBank/DDBJ databases">
        <title>MT1 and MT2 Draft Genomes of Novel Species.</title>
        <authorList>
            <person name="Venkateswaran K."/>
        </authorList>
    </citation>
    <scope>NUCLEOTIDE SEQUENCE</scope>
    <source>
        <strain evidence="1">F6_3S_P_1C</strain>
    </source>
</reference>
<comment type="caution">
    <text evidence="1">The sequence shown here is derived from an EMBL/GenBank/DDBJ whole genome shotgun (WGS) entry which is preliminary data.</text>
</comment>
<evidence type="ECO:0008006" key="3">
    <source>
        <dbReference type="Google" id="ProtNLM"/>
    </source>
</evidence>
<sequence length="172" mass="19597">MSGIKHCSGILHVVNILALVLFLTACTSYTKVSSEEVKSFRQDIEQNFPAIHKTEIRYSTPRVEVAYTVKTEPDEEEIHRLFTQTAAFMTSSSFQSEIIDAQYRKKYPSWGDPELAVTITLRGKDISVYQFTCKPEKSESDSGKATYAQWYVQTRDDTMGKPYPDSGMENEK</sequence>
<dbReference type="PROSITE" id="PS51257">
    <property type="entry name" value="PROKAR_LIPOPROTEIN"/>
    <property type="match status" value="1"/>
</dbReference>
<dbReference type="EMBL" id="JAROCD010000004">
    <property type="protein sequence ID" value="MDN4601478.1"/>
    <property type="molecule type" value="Genomic_DNA"/>
</dbReference>
<organism evidence="1 2">
    <name type="scientific">Paenibacillus vandeheii</name>
    <dbReference type="NCBI Taxonomy" id="3035917"/>
    <lineage>
        <taxon>Bacteria</taxon>
        <taxon>Bacillati</taxon>
        <taxon>Bacillota</taxon>
        <taxon>Bacilli</taxon>
        <taxon>Bacillales</taxon>
        <taxon>Paenibacillaceae</taxon>
        <taxon>Paenibacillus</taxon>
    </lineage>
</organism>
<name>A0ABT8J8Q1_9BACL</name>